<protein>
    <submittedName>
        <fullName evidence="9">Uncharacterized protein</fullName>
    </submittedName>
</protein>
<keyword evidence="6" id="KW-0472">Membrane</keyword>
<evidence type="ECO:0000256" key="5">
    <source>
        <dbReference type="ARBA" id="ARBA00022989"/>
    </source>
</evidence>
<dbReference type="InterPro" id="IPR036055">
    <property type="entry name" value="LDL_receptor-like_sf"/>
</dbReference>
<evidence type="ECO:0000256" key="4">
    <source>
        <dbReference type="ARBA" id="ARBA00022737"/>
    </source>
</evidence>
<evidence type="ECO:0000256" key="6">
    <source>
        <dbReference type="ARBA" id="ARBA00023136"/>
    </source>
</evidence>
<keyword evidence="7 8" id="KW-1015">Disulfide bond</keyword>
<dbReference type="PRINTS" id="PR00261">
    <property type="entry name" value="LDLRECEPTOR"/>
</dbReference>
<keyword evidence="5" id="KW-1133">Transmembrane helix</keyword>
<proteinExistence type="predicted"/>
<dbReference type="PANTHER" id="PTHR24270">
    <property type="entry name" value="LOW-DENSITY LIPOPROTEIN RECEPTOR-RELATED"/>
    <property type="match status" value="1"/>
</dbReference>
<dbReference type="PROSITE" id="PS01209">
    <property type="entry name" value="LDLRA_1"/>
    <property type="match status" value="1"/>
</dbReference>
<feature type="disulfide bond" evidence="8">
    <location>
        <begin position="81"/>
        <end position="96"/>
    </location>
</feature>
<reference evidence="9" key="1">
    <citation type="submission" date="2021-03" db="EMBL/GenBank/DDBJ databases">
        <authorList>
            <person name="Tran Van P."/>
        </authorList>
    </citation>
    <scope>NUCLEOTIDE SEQUENCE</scope>
</reference>
<evidence type="ECO:0000256" key="1">
    <source>
        <dbReference type="ARBA" id="ARBA00004167"/>
    </source>
</evidence>
<dbReference type="InterPro" id="IPR002172">
    <property type="entry name" value="LDrepeatLR_classA_rpt"/>
</dbReference>
<dbReference type="EMBL" id="CAJPIN010107728">
    <property type="protein sequence ID" value="CAG2068928.1"/>
    <property type="molecule type" value="Genomic_DNA"/>
</dbReference>
<dbReference type="Proteomes" id="UP001153148">
    <property type="component" value="Unassembled WGS sequence"/>
</dbReference>
<dbReference type="InterPro" id="IPR023415">
    <property type="entry name" value="LDLR_class-A_CS"/>
</dbReference>
<gene>
    <name evidence="9" type="ORF">TPAB3V08_LOCUS15871</name>
</gene>
<dbReference type="CDD" id="cd00112">
    <property type="entry name" value="LDLa"/>
    <property type="match status" value="1"/>
</dbReference>
<dbReference type="Gene3D" id="4.10.400.10">
    <property type="entry name" value="Low-density Lipoprotein Receptor"/>
    <property type="match status" value="1"/>
</dbReference>
<keyword evidence="3" id="KW-0812">Transmembrane</keyword>
<evidence type="ECO:0000256" key="2">
    <source>
        <dbReference type="ARBA" id="ARBA00004308"/>
    </source>
</evidence>
<evidence type="ECO:0000313" key="9">
    <source>
        <dbReference type="EMBL" id="CAG2068928.1"/>
    </source>
</evidence>
<name>A0ABN7PTI1_TIMPD</name>
<keyword evidence="4" id="KW-0677">Repeat</keyword>
<dbReference type="SMART" id="SM00192">
    <property type="entry name" value="LDLa"/>
    <property type="match status" value="2"/>
</dbReference>
<dbReference type="SUPFAM" id="SSF57424">
    <property type="entry name" value="LDL receptor-like module"/>
    <property type="match status" value="2"/>
</dbReference>
<evidence type="ECO:0000313" key="10">
    <source>
        <dbReference type="Proteomes" id="UP001153148"/>
    </source>
</evidence>
<evidence type="ECO:0000256" key="3">
    <source>
        <dbReference type="ARBA" id="ARBA00022692"/>
    </source>
</evidence>
<comment type="caution">
    <text evidence="9">The sequence shown here is derived from an EMBL/GenBank/DDBJ whole genome shotgun (WGS) entry which is preliminary data.</text>
</comment>
<dbReference type="PANTHER" id="PTHR24270:SF62">
    <property type="entry name" value="LOW-DENSITY LIPOPROTEIN RECEPTOR-RELATED PROTEIN 2"/>
    <property type="match status" value="1"/>
</dbReference>
<evidence type="ECO:0000256" key="8">
    <source>
        <dbReference type="PROSITE-ProRule" id="PRU00124"/>
    </source>
</evidence>
<dbReference type="Pfam" id="PF00057">
    <property type="entry name" value="Ldl_recept_a"/>
    <property type="match status" value="1"/>
</dbReference>
<comment type="caution">
    <text evidence="8">Lacks conserved residue(s) required for the propagation of feature annotation.</text>
</comment>
<dbReference type="PROSITE" id="PS50068">
    <property type="entry name" value="LDLRA_2"/>
    <property type="match status" value="1"/>
</dbReference>
<keyword evidence="10" id="KW-1185">Reference proteome</keyword>
<accession>A0ABN7PTI1</accession>
<organism evidence="9 10">
    <name type="scientific">Timema podura</name>
    <name type="common">Walking stick</name>
    <dbReference type="NCBI Taxonomy" id="61482"/>
    <lineage>
        <taxon>Eukaryota</taxon>
        <taxon>Metazoa</taxon>
        <taxon>Ecdysozoa</taxon>
        <taxon>Arthropoda</taxon>
        <taxon>Hexapoda</taxon>
        <taxon>Insecta</taxon>
        <taxon>Pterygota</taxon>
        <taxon>Neoptera</taxon>
        <taxon>Polyneoptera</taxon>
        <taxon>Phasmatodea</taxon>
        <taxon>Timematodea</taxon>
        <taxon>Timematoidea</taxon>
        <taxon>Timematidae</taxon>
        <taxon>Timema</taxon>
    </lineage>
</organism>
<dbReference type="InterPro" id="IPR050685">
    <property type="entry name" value="LDLR"/>
</dbReference>
<comment type="subcellular location">
    <subcellularLocation>
        <location evidence="2">Endomembrane system</location>
    </subcellularLocation>
    <subcellularLocation>
        <location evidence="1">Membrane</location>
        <topology evidence="1">Single-pass membrane protein</topology>
    </subcellularLocation>
</comment>
<sequence length="139" mass="15276">MCYSQIASREEPQVRCLTVPVHLRQTTTGQQTGDISQVPVSRYLERAVQLAVMTLLLPDDCPPGQVACSGDTRCVTESQWCDGEVHCVDASDEKSCSCQERVDSSRLCDGYFDCPQGEDEIGCFGGYTPPRWRVFSGGS</sequence>
<evidence type="ECO:0000256" key="7">
    <source>
        <dbReference type="ARBA" id="ARBA00023157"/>
    </source>
</evidence>